<dbReference type="Proteomes" id="UP000325081">
    <property type="component" value="Unassembled WGS sequence"/>
</dbReference>
<keyword evidence="1" id="KW-0812">Transmembrane</keyword>
<dbReference type="AlphaFoldDB" id="A0A5A7QH29"/>
<keyword evidence="1" id="KW-1133">Transmembrane helix</keyword>
<dbReference type="GO" id="GO:0004519">
    <property type="term" value="F:endonuclease activity"/>
    <property type="evidence" value="ECO:0007669"/>
    <property type="project" value="UniProtKB-KW"/>
</dbReference>
<evidence type="ECO:0000256" key="1">
    <source>
        <dbReference type="SAM" id="Phobius"/>
    </source>
</evidence>
<evidence type="ECO:0000313" key="2">
    <source>
        <dbReference type="EMBL" id="GER44374.1"/>
    </source>
</evidence>
<keyword evidence="1" id="KW-0472">Membrane</keyword>
<proteinExistence type="predicted"/>
<keyword evidence="2" id="KW-0378">Hydrolase</keyword>
<feature type="transmembrane region" description="Helical" evidence="1">
    <location>
        <begin position="49"/>
        <end position="70"/>
    </location>
</feature>
<keyword evidence="2" id="KW-0540">Nuclease</keyword>
<protein>
    <submittedName>
        <fullName evidence="2">Restriction endonuclease</fullName>
    </submittedName>
</protein>
<keyword evidence="2" id="KW-0255">Endonuclease</keyword>
<dbReference type="EMBL" id="BKCP01006915">
    <property type="protein sequence ID" value="GER44374.1"/>
    <property type="molecule type" value="Genomic_DNA"/>
</dbReference>
<organism evidence="2 3">
    <name type="scientific">Striga asiatica</name>
    <name type="common">Asiatic witchweed</name>
    <name type="synonym">Buchnera asiatica</name>
    <dbReference type="NCBI Taxonomy" id="4170"/>
    <lineage>
        <taxon>Eukaryota</taxon>
        <taxon>Viridiplantae</taxon>
        <taxon>Streptophyta</taxon>
        <taxon>Embryophyta</taxon>
        <taxon>Tracheophyta</taxon>
        <taxon>Spermatophyta</taxon>
        <taxon>Magnoliopsida</taxon>
        <taxon>eudicotyledons</taxon>
        <taxon>Gunneridae</taxon>
        <taxon>Pentapetalae</taxon>
        <taxon>asterids</taxon>
        <taxon>lamiids</taxon>
        <taxon>Lamiales</taxon>
        <taxon>Orobanchaceae</taxon>
        <taxon>Buchnereae</taxon>
        <taxon>Striga</taxon>
    </lineage>
</organism>
<keyword evidence="3" id="KW-1185">Reference proteome</keyword>
<reference evidence="3" key="1">
    <citation type="journal article" date="2019" name="Curr. Biol.">
        <title>Genome Sequence of Striga asiatica Provides Insight into the Evolution of Plant Parasitism.</title>
        <authorList>
            <person name="Yoshida S."/>
            <person name="Kim S."/>
            <person name="Wafula E.K."/>
            <person name="Tanskanen J."/>
            <person name="Kim Y.M."/>
            <person name="Honaas L."/>
            <person name="Yang Z."/>
            <person name="Spallek T."/>
            <person name="Conn C.E."/>
            <person name="Ichihashi Y."/>
            <person name="Cheong K."/>
            <person name="Cui S."/>
            <person name="Der J.P."/>
            <person name="Gundlach H."/>
            <person name="Jiao Y."/>
            <person name="Hori C."/>
            <person name="Ishida J.K."/>
            <person name="Kasahara H."/>
            <person name="Kiba T."/>
            <person name="Kim M.S."/>
            <person name="Koo N."/>
            <person name="Laohavisit A."/>
            <person name="Lee Y.H."/>
            <person name="Lumba S."/>
            <person name="McCourt P."/>
            <person name="Mortimer J.C."/>
            <person name="Mutuku J.M."/>
            <person name="Nomura T."/>
            <person name="Sasaki-Sekimoto Y."/>
            <person name="Seto Y."/>
            <person name="Wang Y."/>
            <person name="Wakatake T."/>
            <person name="Sakakibara H."/>
            <person name="Demura T."/>
            <person name="Yamaguchi S."/>
            <person name="Yoneyama K."/>
            <person name="Manabe R.I."/>
            <person name="Nelson D.C."/>
            <person name="Schulman A.H."/>
            <person name="Timko M.P."/>
            <person name="dePamphilis C.W."/>
            <person name="Choi D."/>
            <person name="Shirasu K."/>
        </authorList>
    </citation>
    <scope>NUCLEOTIDE SEQUENCE [LARGE SCALE GENOMIC DNA]</scope>
    <source>
        <strain evidence="3">cv. UVA1</strain>
    </source>
</reference>
<evidence type="ECO:0000313" key="3">
    <source>
        <dbReference type="Proteomes" id="UP000325081"/>
    </source>
</evidence>
<comment type="caution">
    <text evidence="2">The sequence shown here is derived from an EMBL/GenBank/DDBJ whole genome shotgun (WGS) entry which is preliminary data.</text>
</comment>
<accession>A0A5A7QH29</accession>
<name>A0A5A7QH29_STRAF</name>
<sequence>MVSSSYTVKLNPQILNTLLSFLQSSPNRCDLLLLPLFSQLHLGELPLQLSYLLFQLLNLFLYLGFLNLVAQHLTVELPHLACKLRLFILNRDKLSHASTQSHDIKTMQLQLSKYLQDIVHGAFGTVEQQLASGFKHAGEVYHVSYGQALSHALLDVLQRLEMWALR</sequence>
<gene>
    <name evidence="2" type="ORF">STAS_21262</name>
</gene>